<reference evidence="1 2" key="1">
    <citation type="submission" date="2023-09" db="EMBL/GenBank/DDBJ databases">
        <authorList>
            <person name="Wang M."/>
        </authorList>
    </citation>
    <scope>NUCLEOTIDE SEQUENCE [LARGE SCALE GENOMIC DNA]</scope>
    <source>
        <strain evidence="1">GT-2023</strain>
        <tissue evidence="1">Liver</tissue>
    </source>
</reference>
<accession>A0ABR3NAH0</accession>
<organism evidence="1 2">
    <name type="scientific">Cirrhinus molitorella</name>
    <name type="common">mud carp</name>
    <dbReference type="NCBI Taxonomy" id="172907"/>
    <lineage>
        <taxon>Eukaryota</taxon>
        <taxon>Metazoa</taxon>
        <taxon>Chordata</taxon>
        <taxon>Craniata</taxon>
        <taxon>Vertebrata</taxon>
        <taxon>Euteleostomi</taxon>
        <taxon>Actinopterygii</taxon>
        <taxon>Neopterygii</taxon>
        <taxon>Teleostei</taxon>
        <taxon>Ostariophysi</taxon>
        <taxon>Cypriniformes</taxon>
        <taxon>Cyprinidae</taxon>
        <taxon>Labeoninae</taxon>
        <taxon>Labeonini</taxon>
        <taxon>Cirrhinus</taxon>
    </lineage>
</organism>
<comment type="caution">
    <text evidence="1">The sequence shown here is derived from an EMBL/GenBank/DDBJ whole genome shotgun (WGS) entry which is preliminary data.</text>
</comment>
<gene>
    <name evidence="1" type="ORF">QQF64_026640</name>
</gene>
<proteinExistence type="predicted"/>
<evidence type="ECO:0000313" key="2">
    <source>
        <dbReference type="Proteomes" id="UP001558613"/>
    </source>
</evidence>
<protein>
    <submittedName>
        <fullName evidence="1">Uncharacterized protein</fullName>
    </submittedName>
</protein>
<sequence length="106" mass="11874">MMIFRPRSRTGQGRLGRRPVCTAFVSHRSASSLYRYPSGGSISSSAVCVAYWSCASHPLSTFVSLTELHLNRGAGFKLLRRRGTALKKWIWTGLIHPPSLELLQRE</sequence>
<name>A0ABR3NAH0_9TELE</name>
<dbReference type="Proteomes" id="UP001558613">
    <property type="component" value="Unassembled WGS sequence"/>
</dbReference>
<dbReference type="EMBL" id="JAYMGO010000005">
    <property type="protein sequence ID" value="KAL1273826.1"/>
    <property type="molecule type" value="Genomic_DNA"/>
</dbReference>
<evidence type="ECO:0000313" key="1">
    <source>
        <dbReference type="EMBL" id="KAL1273826.1"/>
    </source>
</evidence>
<keyword evidence="2" id="KW-1185">Reference proteome</keyword>